<evidence type="ECO:0000256" key="1">
    <source>
        <dbReference type="SAM" id="MobiDB-lite"/>
    </source>
</evidence>
<sequence length="70" mass="8233">MAKIHAIIDNTLASTLHRDFLKVILEKRKEKIMDVAYTRALDFVCKYQRDSESQTQQHKDPPHPLKARSR</sequence>
<organism evidence="2 3">
    <name type="scientific">Helicobacter suis</name>
    <dbReference type="NCBI Taxonomy" id="104628"/>
    <lineage>
        <taxon>Bacteria</taxon>
        <taxon>Pseudomonadati</taxon>
        <taxon>Campylobacterota</taxon>
        <taxon>Epsilonproteobacteria</taxon>
        <taxon>Campylobacterales</taxon>
        <taxon>Helicobacteraceae</taxon>
        <taxon>Helicobacter</taxon>
    </lineage>
</organism>
<dbReference type="RefSeq" id="WP_176485214.1">
    <property type="nucleotide sequence ID" value="NZ_AP023036.1"/>
</dbReference>
<evidence type="ECO:0000313" key="2">
    <source>
        <dbReference type="EMBL" id="BCD45688.1"/>
    </source>
</evidence>
<keyword evidence="3" id="KW-1185">Reference proteome</keyword>
<accession>A0ABM7KZ35</accession>
<reference evidence="2 3" key="1">
    <citation type="submission" date="2020-04" db="EMBL/GenBank/DDBJ databases">
        <title>Genomic analysis of gastric non-Helicobacter pylori Helicobacters isolated in Japan.</title>
        <authorList>
            <person name="Suzuki M."/>
            <person name="Rimbara E."/>
        </authorList>
    </citation>
    <scope>NUCLEOTIDE SEQUENCE [LARGE SCALE GENOMIC DNA]</scope>
    <source>
        <strain evidence="2 3">NHP19-0020</strain>
    </source>
</reference>
<feature type="region of interest" description="Disordered" evidence="1">
    <location>
        <begin position="50"/>
        <end position="70"/>
    </location>
</feature>
<feature type="compositionally biased region" description="Basic and acidic residues" evidence="1">
    <location>
        <begin position="50"/>
        <end position="63"/>
    </location>
</feature>
<gene>
    <name evidence="2" type="ORF">NHP190020_07270</name>
</gene>
<dbReference type="GeneID" id="56929443"/>
<proteinExistence type="predicted"/>
<name>A0ABM7KZ35_9HELI</name>
<evidence type="ECO:0000313" key="3">
    <source>
        <dbReference type="Proteomes" id="UP000509742"/>
    </source>
</evidence>
<dbReference type="EMBL" id="AP023036">
    <property type="protein sequence ID" value="BCD45688.1"/>
    <property type="molecule type" value="Genomic_DNA"/>
</dbReference>
<dbReference type="Proteomes" id="UP000509742">
    <property type="component" value="Chromosome"/>
</dbReference>
<protein>
    <submittedName>
        <fullName evidence="2">Uncharacterized protein</fullName>
    </submittedName>
</protein>